<dbReference type="InterPro" id="IPR001138">
    <property type="entry name" value="Zn2Cys6_DnaBD"/>
</dbReference>
<keyword evidence="5" id="KW-1185">Reference proteome</keyword>
<dbReference type="InterPro" id="IPR036864">
    <property type="entry name" value="Zn2-C6_fun-type_DNA-bd_sf"/>
</dbReference>
<evidence type="ECO:0000313" key="5">
    <source>
        <dbReference type="Proteomes" id="UP001240678"/>
    </source>
</evidence>
<organism evidence="4 5">
    <name type="scientific">Colletotrichum costaricense</name>
    <dbReference type="NCBI Taxonomy" id="1209916"/>
    <lineage>
        <taxon>Eukaryota</taxon>
        <taxon>Fungi</taxon>
        <taxon>Dikarya</taxon>
        <taxon>Ascomycota</taxon>
        <taxon>Pezizomycotina</taxon>
        <taxon>Sordariomycetes</taxon>
        <taxon>Hypocreomycetidae</taxon>
        <taxon>Glomerellales</taxon>
        <taxon>Glomerellaceae</taxon>
        <taxon>Colletotrichum</taxon>
        <taxon>Colletotrichum acutatum species complex</taxon>
    </lineage>
</organism>
<dbReference type="AlphaFoldDB" id="A0AAJ0DZM6"/>
<dbReference type="Proteomes" id="UP001240678">
    <property type="component" value="Unassembled WGS sequence"/>
</dbReference>
<dbReference type="CDD" id="cd00067">
    <property type="entry name" value="GAL4"/>
    <property type="match status" value="1"/>
</dbReference>
<gene>
    <name evidence="4" type="ORF">CCOS01_09320</name>
</gene>
<dbReference type="PANTHER" id="PTHR47657:SF7">
    <property type="entry name" value="STEROL REGULATORY ELEMENT-BINDING PROTEIN ECM22"/>
    <property type="match status" value="1"/>
</dbReference>
<dbReference type="InterPro" id="IPR052400">
    <property type="entry name" value="Zn2-C6_fungal_TF"/>
</dbReference>
<evidence type="ECO:0000256" key="2">
    <source>
        <dbReference type="SAM" id="MobiDB-lite"/>
    </source>
</evidence>
<feature type="region of interest" description="Disordered" evidence="2">
    <location>
        <begin position="1"/>
        <end position="20"/>
    </location>
</feature>
<feature type="domain" description="Zn(2)-C6 fungal-type" evidence="3">
    <location>
        <begin position="23"/>
        <end position="53"/>
    </location>
</feature>
<keyword evidence="1" id="KW-0539">Nucleus</keyword>
<dbReference type="SMART" id="SM00066">
    <property type="entry name" value="GAL4"/>
    <property type="match status" value="1"/>
</dbReference>
<dbReference type="GO" id="GO:0000981">
    <property type="term" value="F:DNA-binding transcription factor activity, RNA polymerase II-specific"/>
    <property type="evidence" value="ECO:0007669"/>
    <property type="project" value="InterPro"/>
</dbReference>
<dbReference type="Pfam" id="PF00172">
    <property type="entry name" value="Zn_clus"/>
    <property type="match status" value="1"/>
</dbReference>
<comment type="caution">
    <text evidence="4">The sequence shown here is derived from an EMBL/GenBank/DDBJ whole genome shotgun (WGS) entry which is preliminary data.</text>
</comment>
<dbReference type="PROSITE" id="PS00463">
    <property type="entry name" value="ZN2_CY6_FUNGAL_1"/>
    <property type="match status" value="1"/>
</dbReference>
<accession>A0AAJ0DZM6</accession>
<dbReference type="EMBL" id="MOOE01000009">
    <property type="protein sequence ID" value="KAK1524233.1"/>
    <property type="molecule type" value="Genomic_DNA"/>
</dbReference>
<evidence type="ECO:0000256" key="1">
    <source>
        <dbReference type="ARBA" id="ARBA00023242"/>
    </source>
</evidence>
<dbReference type="PANTHER" id="PTHR47657">
    <property type="entry name" value="STEROL REGULATORY ELEMENT-BINDING PROTEIN ECM22"/>
    <property type="match status" value="1"/>
</dbReference>
<protein>
    <recommendedName>
        <fullName evidence="3">Zn(2)-C6 fungal-type domain-containing protein</fullName>
    </recommendedName>
</protein>
<dbReference type="RefSeq" id="XP_060312179.1">
    <property type="nucleotide sequence ID" value="XM_060457479.1"/>
</dbReference>
<sequence length="180" mass="20763">MPIMAPGPNKPKSRRTNTRSRTGCVSCRQKHIRCDERRPSCFNCTLKEQLCSYVPKIPLRERRAGPCPGQQAPWAVEDTRPITHHSHSDKEIAVSSEVPSIQVLTIPSPFYVTPWEAFDPFDTLPINMPLRSKELLHYFCYPEIRMIGLMTYLDSQRAETPGQHIIDDIQVEQMNRYLIL</sequence>
<dbReference type="SUPFAM" id="SSF57701">
    <property type="entry name" value="Zn2/Cys6 DNA-binding domain"/>
    <property type="match status" value="1"/>
</dbReference>
<dbReference type="PROSITE" id="PS50048">
    <property type="entry name" value="ZN2_CY6_FUNGAL_2"/>
    <property type="match status" value="1"/>
</dbReference>
<proteinExistence type="predicted"/>
<reference evidence="4 5" key="1">
    <citation type="submission" date="2016-10" db="EMBL/GenBank/DDBJ databases">
        <title>The genome sequence of Colletotrichum fioriniae PJ7.</title>
        <authorList>
            <person name="Baroncelli R."/>
        </authorList>
    </citation>
    <scope>NUCLEOTIDE SEQUENCE [LARGE SCALE GENOMIC DNA]</scope>
    <source>
        <strain evidence="4 5">IMI 309622</strain>
    </source>
</reference>
<dbReference type="GeneID" id="85341026"/>
<dbReference type="Gene3D" id="4.10.240.10">
    <property type="entry name" value="Zn(2)-C6 fungal-type DNA-binding domain"/>
    <property type="match status" value="1"/>
</dbReference>
<evidence type="ECO:0000259" key="3">
    <source>
        <dbReference type="PROSITE" id="PS50048"/>
    </source>
</evidence>
<dbReference type="GO" id="GO:0008270">
    <property type="term" value="F:zinc ion binding"/>
    <property type="evidence" value="ECO:0007669"/>
    <property type="project" value="InterPro"/>
</dbReference>
<name>A0AAJ0DZM6_9PEZI</name>
<evidence type="ECO:0000313" key="4">
    <source>
        <dbReference type="EMBL" id="KAK1524233.1"/>
    </source>
</evidence>